<reference evidence="1 2" key="1">
    <citation type="journal article" date="2015" name="BMC Genomics">
        <title>The genome of the truffle-parasite Tolypocladium ophioglossoides and the evolution of antifungal peptaibiotics.</title>
        <authorList>
            <person name="Quandt C.A."/>
            <person name="Bushley K.E."/>
            <person name="Spatafora J.W."/>
        </authorList>
    </citation>
    <scope>NUCLEOTIDE SEQUENCE [LARGE SCALE GENOMIC DNA]</scope>
    <source>
        <strain evidence="1 2">CBS 100239</strain>
    </source>
</reference>
<evidence type="ECO:0000313" key="2">
    <source>
        <dbReference type="Proteomes" id="UP000036947"/>
    </source>
</evidence>
<dbReference type="AlphaFoldDB" id="A0A0L0NJR4"/>
<proteinExistence type="predicted"/>
<accession>A0A0L0NJR4</accession>
<sequence length="87" mass="9285">MLRSKTGEMQPQADVDAYATFATIGRTPGIKLKLTTLVQPPPRVRGDCGDCALAMAPGFCRRESLTGRLDVLRVTGGAPRPSNLGRT</sequence>
<gene>
    <name evidence="1" type="ORF">TOPH_00938</name>
</gene>
<evidence type="ECO:0000313" key="1">
    <source>
        <dbReference type="EMBL" id="KND94372.1"/>
    </source>
</evidence>
<comment type="caution">
    <text evidence="1">The sequence shown here is derived from an EMBL/GenBank/DDBJ whole genome shotgun (WGS) entry which is preliminary data.</text>
</comment>
<keyword evidence="2" id="KW-1185">Reference proteome</keyword>
<dbReference type="EMBL" id="LFRF01000002">
    <property type="protein sequence ID" value="KND94372.1"/>
    <property type="molecule type" value="Genomic_DNA"/>
</dbReference>
<protein>
    <submittedName>
        <fullName evidence="1">Uncharacterized protein</fullName>
    </submittedName>
</protein>
<name>A0A0L0NJR4_TOLOC</name>
<organism evidence="1 2">
    <name type="scientific">Tolypocladium ophioglossoides (strain CBS 100239)</name>
    <name type="common">Snaketongue truffleclub</name>
    <name type="synonym">Elaphocordyceps ophioglossoides</name>
    <dbReference type="NCBI Taxonomy" id="1163406"/>
    <lineage>
        <taxon>Eukaryota</taxon>
        <taxon>Fungi</taxon>
        <taxon>Dikarya</taxon>
        <taxon>Ascomycota</taxon>
        <taxon>Pezizomycotina</taxon>
        <taxon>Sordariomycetes</taxon>
        <taxon>Hypocreomycetidae</taxon>
        <taxon>Hypocreales</taxon>
        <taxon>Ophiocordycipitaceae</taxon>
        <taxon>Tolypocladium</taxon>
    </lineage>
</organism>
<dbReference type="Proteomes" id="UP000036947">
    <property type="component" value="Unassembled WGS sequence"/>
</dbReference>